<evidence type="ECO:0000313" key="1">
    <source>
        <dbReference type="EMBL" id="KAF0725290.1"/>
    </source>
</evidence>
<organism evidence="1 2">
    <name type="scientific">Aphis craccivora</name>
    <name type="common">Cowpea aphid</name>
    <dbReference type="NCBI Taxonomy" id="307492"/>
    <lineage>
        <taxon>Eukaryota</taxon>
        <taxon>Metazoa</taxon>
        <taxon>Ecdysozoa</taxon>
        <taxon>Arthropoda</taxon>
        <taxon>Hexapoda</taxon>
        <taxon>Insecta</taxon>
        <taxon>Pterygota</taxon>
        <taxon>Neoptera</taxon>
        <taxon>Paraneoptera</taxon>
        <taxon>Hemiptera</taxon>
        <taxon>Sternorrhyncha</taxon>
        <taxon>Aphidomorpha</taxon>
        <taxon>Aphidoidea</taxon>
        <taxon>Aphididae</taxon>
        <taxon>Aphidini</taxon>
        <taxon>Aphis</taxon>
        <taxon>Aphis</taxon>
    </lineage>
</organism>
<name>A0A6G0WD80_APHCR</name>
<gene>
    <name evidence="1" type="ORF">FWK35_00028498</name>
</gene>
<sequence>MKQERLNALIVLTVEQEMAVNIDVDAVIDDFKTASYTKLPIGKLKFLYAPPANHRYRNGLQRCQS</sequence>
<accession>A0A6G0WD80</accession>
<proteinExistence type="predicted"/>
<reference evidence="1 2" key="1">
    <citation type="submission" date="2019-08" db="EMBL/GenBank/DDBJ databases">
        <title>Whole genome of Aphis craccivora.</title>
        <authorList>
            <person name="Voronova N.V."/>
            <person name="Shulinski R.S."/>
            <person name="Bandarenka Y.V."/>
            <person name="Zhorov D.G."/>
            <person name="Warner D."/>
        </authorList>
    </citation>
    <scope>NUCLEOTIDE SEQUENCE [LARGE SCALE GENOMIC DNA]</scope>
    <source>
        <strain evidence="1">180601</strain>
        <tissue evidence="1">Whole Body</tissue>
    </source>
</reference>
<evidence type="ECO:0000313" key="2">
    <source>
        <dbReference type="Proteomes" id="UP000478052"/>
    </source>
</evidence>
<dbReference type="AlphaFoldDB" id="A0A6G0WD80"/>
<keyword evidence="2" id="KW-1185">Reference proteome</keyword>
<dbReference type="Proteomes" id="UP000478052">
    <property type="component" value="Unassembled WGS sequence"/>
</dbReference>
<protein>
    <submittedName>
        <fullName evidence="1">Zinc finger MYM-type protein 1-like</fullName>
    </submittedName>
</protein>
<comment type="caution">
    <text evidence="1">The sequence shown here is derived from an EMBL/GenBank/DDBJ whole genome shotgun (WGS) entry which is preliminary data.</text>
</comment>
<dbReference type="EMBL" id="VUJU01008826">
    <property type="protein sequence ID" value="KAF0725290.1"/>
    <property type="molecule type" value="Genomic_DNA"/>
</dbReference>